<dbReference type="AlphaFoldDB" id="A0AAV1DE75"/>
<evidence type="ECO:0000313" key="3">
    <source>
        <dbReference type="Proteomes" id="UP001161247"/>
    </source>
</evidence>
<dbReference type="Gene3D" id="2.40.50.140">
    <property type="entry name" value="Nucleic acid-binding proteins"/>
    <property type="match status" value="1"/>
</dbReference>
<keyword evidence="3" id="KW-1185">Reference proteome</keyword>
<dbReference type="Proteomes" id="UP001161247">
    <property type="component" value="Chromosome 5"/>
</dbReference>
<evidence type="ECO:0000313" key="2">
    <source>
        <dbReference type="EMBL" id="CAI9104982.1"/>
    </source>
</evidence>
<dbReference type="EMBL" id="OX459122">
    <property type="protein sequence ID" value="CAI9104982.1"/>
    <property type="molecule type" value="Genomic_DNA"/>
</dbReference>
<feature type="transmembrane region" description="Helical" evidence="1">
    <location>
        <begin position="184"/>
        <end position="203"/>
    </location>
</feature>
<name>A0AAV1DE75_OLDCO</name>
<gene>
    <name evidence="2" type="ORF">OLC1_LOCUS13781</name>
</gene>
<evidence type="ECO:0000256" key="1">
    <source>
        <dbReference type="SAM" id="Phobius"/>
    </source>
</evidence>
<accession>A0AAV1DE75</accession>
<protein>
    <submittedName>
        <fullName evidence="2">OLC1v1003788C1</fullName>
    </submittedName>
</protein>
<keyword evidence="1" id="KW-0472">Membrane</keyword>
<keyword evidence="1" id="KW-0812">Transmembrane</keyword>
<dbReference type="InterPro" id="IPR012340">
    <property type="entry name" value="NA-bd_OB-fold"/>
</dbReference>
<organism evidence="2 3">
    <name type="scientific">Oldenlandia corymbosa var. corymbosa</name>
    <dbReference type="NCBI Taxonomy" id="529605"/>
    <lineage>
        <taxon>Eukaryota</taxon>
        <taxon>Viridiplantae</taxon>
        <taxon>Streptophyta</taxon>
        <taxon>Embryophyta</taxon>
        <taxon>Tracheophyta</taxon>
        <taxon>Spermatophyta</taxon>
        <taxon>Magnoliopsida</taxon>
        <taxon>eudicotyledons</taxon>
        <taxon>Gunneridae</taxon>
        <taxon>Pentapetalae</taxon>
        <taxon>asterids</taxon>
        <taxon>lamiids</taxon>
        <taxon>Gentianales</taxon>
        <taxon>Rubiaceae</taxon>
        <taxon>Rubioideae</taxon>
        <taxon>Spermacoceae</taxon>
        <taxon>Hedyotis-Oldenlandia complex</taxon>
        <taxon>Oldenlandia</taxon>
    </lineage>
</organism>
<sequence>MSSKNPINEKNPRKRPLIEEDRPTTVMCTVVGIDHTDISYTVCSACEKTLPEPTHHNPSPVCRYCSFRNAFKPAGSKRLFRVLMSIATDTRALVVVMFDRAARVLFGCTADEFYEFAKIHPSAAMTASKVLDGEMLSVTLSKPKNGNAQHLRVASVVPLSAHFQPAIVSLREFYQARGPSQVCFLFFFFFLVFSVCFFFLKYIRHLLL</sequence>
<reference evidence="2" key="1">
    <citation type="submission" date="2023-03" db="EMBL/GenBank/DDBJ databases">
        <authorList>
            <person name="Julca I."/>
        </authorList>
    </citation>
    <scope>NUCLEOTIDE SEQUENCE</scope>
</reference>
<dbReference type="SUPFAM" id="SSF50249">
    <property type="entry name" value="Nucleic acid-binding proteins"/>
    <property type="match status" value="1"/>
</dbReference>
<proteinExistence type="predicted"/>
<keyword evidence="1" id="KW-1133">Transmembrane helix</keyword>